<keyword evidence="4" id="KW-0539">Nucleus</keyword>
<protein>
    <recommendedName>
        <fullName evidence="5">Transcription initiation factor IIA large subunit</fullName>
    </recommendedName>
</protein>
<feature type="compositionally biased region" description="Acidic residues" evidence="6">
    <location>
        <begin position="153"/>
        <end position="172"/>
    </location>
</feature>
<dbReference type="FunFam" id="1.10.287.100:FF:000001">
    <property type="entry name" value="Transcription initiation factor IIA subunit"/>
    <property type="match status" value="1"/>
</dbReference>
<dbReference type="STRING" id="215250.A0A316YNJ2"/>
<evidence type="ECO:0000256" key="2">
    <source>
        <dbReference type="ARBA" id="ARBA00010059"/>
    </source>
</evidence>
<dbReference type="CDD" id="cd07976">
    <property type="entry name" value="TFIIA_alpha_beta_like"/>
    <property type="match status" value="1"/>
</dbReference>
<sequence length="221" mass="23900">MSNRAVSSTYRLVIDDVIANVRQDFEDMGIEREVLEELQRSWEAKIVATGVADFDGAGPAAPRRQREQQQQQSDTPKVKQEDDDGLHQSQSSQQASSSSSNKVARTNGSTSVKDGTAGEGSSGNGKSRDKGTSNGDGADGAEGEGGKRKRPADDDEIGSDLDDSDDEDFDGALDGDGDMILCLYDKVQRVRNKWKCVLKDGVASIDGRDYVFSKLGSELEW</sequence>
<dbReference type="InParanoid" id="A0A316YNJ2"/>
<dbReference type="PANTHER" id="PTHR12694:SF8">
    <property type="entry name" value="TRANSCRIPTION INITIATION FACTOR IIA SUBUNIT 1"/>
    <property type="match status" value="1"/>
</dbReference>
<dbReference type="OrthoDB" id="6275927at2759"/>
<evidence type="ECO:0000256" key="4">
    <source>
        <dbReference type="ARBA" id="ARBA00023242"/>
    </source>
</evidence>
<dbReference type="InterPro" id="IPR004855">
    <property type="entry name" value="TFIIA_asu/bsu"/>
</dbReference>
<feature type="compositionally biased region" description="Polar residues" evidence="6">
    <location>
        <begin position="101"/>
        <end position="113"/>
    </location>
</feature>
<dbReference type="GeneID" id="37043717"/>
<dbReference type="Proteomes" id="UP000245768">
    <property type="component" value="Unassembled WGS sequence"/>
</dbReference>
<dbReference type="InterPro" id="IPR009088">
    <property type="entry name" value="TFIIA_b-brl"/>
</dbReference>
<evidence type="ECO:0000256" key="1">
    <source>
        <dbReference type="ARBA" id="ARBA00004123"/>
    </source>
</evidence>
<comment type="subcellular location">
    <subcellularLocation>
        <location evidence="1">Nucleus</location>
    </subcellularLocation>
</comment>
<comment type="similarity">
    <text evidence="2">Belongs to the TFIIA subunit 1 family.</text>
</comment>
<dbReference type="SMART" id="SM01371">
    <property type="entry name" value="TFIIA"/>
    <property type="match status" value="1"/>
</dbReference>
<dbReference type="GO" id="GO:0005672">
    <property type="term" value="C:transcription factor TFIIA complex"/>
    <property type="evidence" value="ECO:0007669"/>
    <property type="project" value="InterPro"/>
</dbReference>
<dbReference type="SUPFAM" id="SSF50784">
    <property type="entry name" value="Transcription factor IIA (TFIIA), beta-barrel domain"/>
    <property type="match status" value="1"/>
</dbReference>
<dbReference type="Gene3D" id="1.10.287.100">
    <property type="match status" value="1"/>
</dbReference>
<evidence type="ECO:0000256" key="6">
    <source>
        <dbReference type="SAM" id="MobiDB-lite"/>
    </source>
</evidence>
<keyword evidence="8" id="KW-1185">Reference proteome</keyword>
<gene>
    <name evidence="7" type="ORF">FA10DRAFT_267164</name>
</gene>
<evidence type="ECO:0000313" key="7">
    <source>
        <dbReference type="EMBL" id="PWN90722.1"/>
    </source>
</evidence>
<feature type="compositionally biased region" description="Low complexity" evidence="6">
    <location>
        <begin position="88"/>
        <end position="100"/>
    </location>
</feature>
<keyword evidence="3" id="KW-0804">Transcription</keyword>
<dbReference type="EMBL" id="KZ819636">
    <property type="protein sequence ID" value="PWN90722.1"/>
    <property type="molecule type" value="Genomic_DNA"/>
</dbReference>
<dbReference type="PANTHER" id="PTHR12694">
    <property type="entry name" value="TRANSCRIPTION INITIATION FACTOR IIA SUBUNIT 1"/>
    <property type="match status" value="1"/>
</dbReference>
<evidence type="ECO:0000256" key="5">
    <source>
        <dbReference type="ARBA" id="ARBA00074154"/>
    </source>
</evidence>
<dbReference type="GO" id="GO:0006367">
    <property type="term" value="P:transcription initiation at RNA polymerase II promoter"/>
    <property type="evidence" value="ECO:0007669"/>
    <property type="project" value="InterPro"/>
</dbReference>
<accession>A0A316YNJ2</accession>
<evidence type="ECO:0000313" key="8">
    <source>
        <dbReference type="Proteomes" id="UP000245768"/>
    </source>
</evidence>
<dbReference type="Pfam" id="PF03153">
    <property type="entry name" value="TFIIA"/>
    <property type="match status" value="1"/>
</dbReference>
<dbReference type="AlphaFoldDB" id="A0A316YNJ2"/>
<name>A0A316YNJ2_9BASI</name>
<dbReference type="FunCoup" id="A0A316YNJ2">
    <property type="interactions" value="366"/>
</dbReference>
<dbReference type="SUPFAM" id="SSF47396">
    <property type="entry name" value="Transcription factor IIA (TFIIA), alpha-helical domain"/>
    <property type="match status" value="1"/>
</dbReference>
<feature type="region of interest" description="Disordered" evidence="6">
    <location>
        <begin position="53"/>
        <end position="172"/>
    </location>
</feature>
<dbReference type="RefSeq" id="XP_025377920.1">
    <property type="nucleotide sequence ID" value="XM_025521801.1"/>
</dbReference>
<organism evidence="7 8">
    <name type="scientific">Acaromyces ingoldii</name>
    <dbReference type="NCBI Taxonomy" id="215250"/>
    <lineage>
        <taxon>Eukaryota</taxon>
        <taxon>Fungi</taxon>
        <taxon>Dikarya</taxon>
        <taxon>Basidiomycota</taxon>
        <taxon>Ustilaginomycotina</taxon>
        <taxon>Exobasidiomycetes</taxon>
        <taxon>Exobasidiales</taxon>
        <taxon>Cryptobasidiaceae</taxon>
        <taxon>Acaromyces</taxon>
    </lineage>
</organism>
<evidence type="ECO:0000256" key="3">
    <source>
        <dbReference type="ARBA" id="ARBA00023163"/>
    </source>
</evidence>
<dbReference type="Gene3D" id="2.30.18.10">
    <property type="entry name" value="Transcription factor IIA (TFIIA), beta-barrel domain"/>
    <property type="match status" value="1"/>
</dbReference>
<reference evidence="7" key="1">
    <citation type="journal article" date="2018" name="Mol. Biol. Evol.">
        <title>Broad Genomic Sampling Reveals a Smut Pathogenic Ancestry of the Fungal Clade Ustilaginomycotina.</title>
        <authorList>
            <person name="Kijpornyongpan T."/>
            <person name="Mondo S.J."/>
            <person name="Barry K."/>
            <person name="Sandor L."/>
            <person name="Lee J."/>
            <person name="Lipzen A."/>
            <person name="Pangilinan J."/>
            <person name="LaButti K."/>
            <person name="Hainaut M."/>
            <person name="Henrissat B."/>
            <person name="Grigoriev I.V."/>
            <person name="Spatafora J.W."/>
            <person name="Aime M.C."/>
        </authorList>
    </citation>
    <scope>NUCLEOTIDE SEQUENCE [LARGE SCALE GENOMIC DNA]</scope>
    <source>
        <strain evidence="7">MCA 4198</strain>
    </source>
</reference>
<proteinExistence type="inferred from homology"/>